<evidence type="ECO:0000256" key="1">
    <source>
        <dbReference type="SAM" id="Phobius"/>
    </source>
</evidence>
<reference evidence="3" key="1">
    <citation type="journal article" date="2019" name="Int. J. Syst. Evol. Microbiol.">
        <title>The Global Catalogue of Microorganisms (GCM) 10K type strain sequencing project: providing services to taxonomists for standard genome sequencing and annotation.</title>
        <authorList>
            <consortium name="The Broad Institute Genomics Platform"/>
            <consortium name="The Broad Institute Genome Sequencing Center for Infectious Disease"/>
            <person name="Wu L."/>
            <person name="Ma J."/>
        </authorList>
    </citation>
    <scope>NUCLEOTIDE SEQUENCE [LARGE SCALE GENOMIC DNA]</scope>
    <source>
        <strain evidence="3">JCM 18077</strain>
    </source>
</reference>
<evidence type="ECO:0000313" key="2">
    <source>
        <dbReference type="EMBL" id="GAA4737990.1"/>
    </source>
</evidence>
<organism evidence="2 3">
    <name type="scientific">Gordonia alkaliphila</name>
    <dbReference type="NCBI Taxonomy" id="1053547"/>
    <lineage>
        <taxon>Bacteria</taxon>
        <taxon>Bacillati</taxon>
        <taxon>Actinomycetota</taxon>
        <taxon>Actinomycetes</taxon>
        <taxon>Mycobacteriales</taxon>
        <taxon>Gordoniaceae</taxon>
        <taxon>Gordonia</taxon>
    </lineage>
</organism>
<dbReference type="Proteomes" id="UP001500822">
    <property type="component" value="Unassembled WGS sequence"/>
</dbReference>
<protein>
    <submittedName>
        <fullName evidence="2">Uncharacterized protein</fullName>
    </submittedName>
</protein>
<keyword evidence="3" id="KW-1185">Reference proteome</keyword>
<keyword evidence="1" id="KW-0812">Transmembrane</keyword>
<feature type="transmembrane region" description="Helical" evidence="1">
    <location>
        <begin position="39"/>
        <end position="61"/>
    </location>
</feature>
<name>A0ABP8YU58_9ACTN</name>
<keyword evidence="1" id="KW-0472">Membrane</keyword>
<keyword evidence="1" id="KW-1133">Transmembrane helix</keyword>
<proteinExistence type="predicted"/>
<feature type="transmembrane region" description="Helical" evidence="1">
    <location>
        <begin position="152"/>
        <end position="171"/>
    </location>
</feature>
<sequence>MRLGGPGRVSAGPVGIAGECATILPMSDRPAVRYSRRRMFGGLVALAAAALLIVGSFLTWASASQPSAEEFEEVPMTVTTSATISGMGSVSLDLEVADAPPSFPQLDGAYLDQEASEGEEHTRMSGIWTVVFGALIAVGAVGLLVQRLAGASAFLVSLVALAALLAVIVFFTDPLAAVTSGSIGDSASGDFAAGVGLWLVLIGAVLGLVAGAVSVRRPRVA</sequence>
<evidence type="ECO:0000313" key="3">
    <source>
        <dbReference type="Proteomes" id="UP001500822"/>
    </source>
</evidence>
<gene>
    <name evidence="2" type="ORF">GCM10023217_01410</name>
</gene>
<feature type="transmembrane region" description="Helical" evidence="1">
    <location>
        <begin position="191"/>
        <end position="215"/>
    </location>
</feature>
<feature type="transmembrane region" description="Helical" evidence="1">
    <location>
        <begin position="126"/>
        <end position="145"/>
    </location>
</feature>
<dbReference type="EMBL" id="BAABIE010000001">
    <property type="protein sequence ID" value="GAA4737990.1"/>
    <property type="molecule type" value="Genomic_DNA"/>
</dbReference>
<comment type="caution">
    <text evidence="2">The sequence shown here is derived from an EMBL/GenBank/DDBJ whole genome shotgun (WGS) entry which is preliminary data.</text>
</comment>
<accession>A0ABP8YU58</accession>